<proteinExistence type="predicted"/>
<evidence type="ECO:0000313" key="2">
    <source>
        <dbReference type="Proteomes" id="UP000814140"/>
    </source>
</evidence>
<dbReference type="EMBL" id="MU277216">
    <property type="protein sequence ID" value="KAI0060779.1"/>
    <property type="molecule type" value="Genomic_DNA"/>
</dbReference>
<keyword evidence="2" id="KW-1185">Reference proteome</keyword>
<reference evidence="1" key="2">
    <citation type="journal article" date="2022" name="New Phytol.">
        <title>Evolutionary transition to the ectomycorrhizal habit in the genomes of a hyperdiverse lineage of mushroom-forming fungi.</title>
        <authorList>
            <person name="Looney B."/>
            <person name="Miyauchi S."/>
            <person name="Morin E."/>
            <person name="Drula E."/>
            <person name="Courty P.E."/>
            <person name="Kohler A."/>
            <person name="Kuo A."/>
            <person name="LaButti K."/>
            <person name="Pangilinan J."/>
            <person name="Lipzen A."/>
            <person name="Riley R."/>
            <person name="Andreopoulos W."/>
            <person name="He G."/>
            <person name="Johnson J."/>
            <person name="Nolan M."/>
            <person name="Tritt A."/>
            <person name="Barry K.W."/>
            <person name="Grigoriev I.V."/>
            <person name="Nagy L.G."/>
            <person name="Hibbett D."/>
            <person name="Henrissat B."/>
            <person name="Matheny P.B."/>
            <person name="Labbe J."/>
            <person name="Martin F.M."/>
        </authorList>
    </citation>
    <scope>NUCLEOTIDE SEQUENCE</scope>
    <source>
        <strain evidence="1">HHB10654</strain>
    </source>
</reference>
<comment type="caution">
    <text evidence="1">The sequence shown here is derived from an EMBL/GenBank/DDBJ whole genome shotgun (WGS) entry which is preliminary data.</text>
</comment>
<accession>A0ACB8SWM0</accession>
<organism evidence="1 2">
    <name type="scientific">Artomyces pyxidatus</name>
    <dbReference type="NCBI Taxonomy" id="48021"/>
    <lineage>
        <taxon>Eukaryota</taxon>
        <taxon>Fungi</taxon>
        <taxon>Dikarya</taxon>
        <taxon>Basidiomycota</taxon>
        <taxon>Agaricomycotina</taxon>
        <taxon>Agaricomycetes</taxon>
        <taxon>Russulales</taxon>
        <taxon>Auriscalpiaceae</taxon>
        <taxon>Artomyces</taxon>
    </lineage>
</organism>
<protein>
    <submittedName>
        <fullName evidence="1">Uncharacterized protein</fullName>
    </submittedName>
</protein>
<gene>
    <name evidence="1" type="ORF">BV25DRAFT_1806547</name>
</gene>
<evidence type="ECO:0000313" key="1">
    <source>
        <dbReference type="EMBL" id="KAI0060779.1"/>
    </source>
</evidence>
<reference evidence="1" key="1">
    <citation type="submission" date="2021-03" db="EMBL/GenBank/DDBJ databases">
        <authorList>
            <consortium name="DOE Joint Genome Institute"/>
            <person name="Ahrendt S."/>
            <person name="Looney B.P."/>
            <person name="Miyauchi S."/>
            <person name="Morin E."/>
            <person name="Drula E."/>
            <person name="Courty P.E."/>
            <person name="Chicoki N."/>
            <person name="Fauchery L."/>
            <person name="Kohler A."/>
            <person name="Kuo A."/>
            <person name="Labutti K."/>
            <person name="Pangilinan J."/>
            <person name="Lipzen A."/>
            <person name="Riley R."/>
            <person name="Andreopoulos W."/>
            <person name="He G."/>
            <person name="Johnson J."/>
            <person name="Barry K.W."/>
            <person name="Grigoriev I.V."/>
            <person name="Nagy L."/>
            <person name="Hibbett D."/>
            <person name="Henrissat B."/>
            <person name="Matheny P.B."/>
            <person name="Labbe J."/>
            <person name="Martin F."/>
        </authorList>
    </citation>
    <scope>NUCLEOTIDE SEQUENCE</scope>
    <source>
        <strain evidence="1">HHB10654</strain>
    </source>
</reference>
<sequence>MASPTRASPPPEPPLGAPDAAHGTSDQKGKGKRKAADPPAADEQPKYKVKKLVPPRPFPTVSPAVSASGPRSAHHEGKNYIAITRKTQLGAYLRRCKELVLKDGYKTLHLSALGAAIPHLSTLAVSLPAILPFAADEIHVEILTGTVQVQDEIVPDDEDEDISYRIRGKSSLSVVIRIGDGVDEKEAGGSKWGPRGKRRVRGPTGQPEPRVEKEGEVDVMDES</sequence>
<name>A0ACB8SWM0_9AGAM</name>
<dbReference type="Proteomes" id="UP000814140">
    <property type="component" value="Unassembled WGS sequence"/>
</dbReference>